<sequence>MDAAALRDGLRTKLDHLEAKLESHRQDLLAEFHKHYDSLTRTAGPFIVASVQDELRAMLDDYKELRPNIPQHQHQHLPPSPPQPAAAAPKEAESPPPRQPPVSDSSSETAATTSQTLSLASKPADAGTSSGAPDSPRDRDHELHGLFTPTYLPLLAASPTPAANTPASPAATTKAAAAAAITSQPLSVEAGSPRSADTRWLPAMSTTTTTSNGDGNGNGNDTTRTTMDQSAEEDRFPGRLTPPPRHRPSDSESANAAAADDANSSASDDKNDNKAPRSALRRSSSIYKSPQSPRRVRFEFMGAEVLPTASPQPSDSMMPRSSSPMWEGENVSVDSVLGGDAEDSGPPPKKISSSDALRALSREPLEDGTLWTVVNPDSDHVTKQIHRVDLNESSTTPESGMQQVQQDHADQADEINNNALGIKKTRATAPPPISKPPVIVSKGLPKNKAPNNHPDVRDDDDDMFHFEDEGGQTSSLQRPPPPADDGEHSEDETASSASARDLSTLRSPTTVAPAAVPSSKPSAPEAAATTTPTTPRFHIGSVGSYMGRSIMMPVVKSPEVHAKAASIGNFSSFVGGVDGTSGMDPADLSSYRASVMRDGFSGTPRSFTERLMMEDMEAERLKGKANQE</sequence>
<gene>
    <name evidence="2" type="ORF">ISF_01012</name>
</gene>
<feature type="compositionally biased region" description="Low complexity" evidence="1">
    <location>
        <begin position="510"/>
        <end position="535"/>
    </location>
</feature>
<feature type="region of interest" description="Disordered" evidence="1">
    <location>
        <begin position="70"/>
        <end position="535"/>
    </location>
</feature>
<evidence type="ECO:0000256" key="1">
    <source>
        <dbReference type="SAM" id="MobiDB-lite"/>
    </source>
</evidence>
<feature type="compositionally biased region" description="Low complexity" evidence="1">
    <location>
        <begin position="251"/>
        <end position="266"/>
    </location>
</feature>
<dbReference type="Proteomes" id="UP000076744">
    <property type="component" value="Unassembled WGS sequence"/>
</dbReference>
<reference evidence="2 3" key="1">
    <citation type="journal article" date="2016" name="Genome Biol. Evol.">
        <title>Divergent and convergent evolution of fungal pathogenicity.</title>
        <authorList>
            <person name="Shang Y."/>
            <person name="Xiao G."/>
            <person name="Zheng P."/>
            <person name="Cen K."/>
            <person name="Zhan S."/>
            <person name="Wang C."/>
        </authorList>
    </citation>
    <scope>NUCLEOTIDE SEQUENCE [LARGE SCALE GENOMIC DNA]</scope>
    <source>
        <strain evidence="2 3">ARSEF 2679</strain>
    </source>
</reference>
<organism evidence="2 3">
    <name type="scientific">Cordyceps fumosorosea (strain ARSEF 2679)</name>
    <name type="common">Isaria fumosorosea</name>
    <dbReference type="NCBI Taxonomy" id="1081104"/>
    <lineage>
        <taxon>Eukaryota</taxon>
        <taxon>Fungi</taxon>
        <taxon>Dikarya</taxon>
        <taxon>Ascomycota</taxon>
        <taxon>Pezizomycotina</taxon>
        <taxon>Sordariomycetes</taxon>
        <taxon>Hypocreomycetidae</taxon>
        <taxon>Hypocreales</taxon>
        <taxon>Cordycipitaceae</taxon>
        <taxon>Cordyceps</taxon>
    </lineage>
</organism>
<dbReference type="STRING" id="1081104.A0A168EQX1"/>
<dbReference type="EMBL" id="AZHB01000001">
    <property type="protein sequence ID" value="OAA74111.1"/>
    <property type="molecule type" value="Genomic_DNA"/>
</dbReference>
<keyword evidence="3" id="KW-1185">Reference proteome</keyword>
<feature type="compositionally biased region" description="Low complexity" evidence="1">
    <location>
        <begin position="205"/>
        <end position="226"/>
    </location>
</feature>
<feature type="compositionally biased region" description="Low complexity" evidence="1">
    <location>
        <begin position="103"/>
        <end position="121"/>
    </location>
</feature>
<dbReference type="GeneID" id="30017304"/>
<feature type="compositionally biased region" description="Low complexity" evidence="1">
    <location>
        <begin position="311"/>
        <end position="325"/>
    </location>
</feature>
<feature type="compositionally biased region" description="Polar residues" evidence="1">
    <location>
        <begin position="391"/>
        <end position="401"/>
    </location>
</feature>
<accession>A0A168EQX1</accession>
<comment type="caution">
    <text evidence="2">The sequence shown here is derived from an EMBL/GenBank/DDBJ whole genome shotgun (WGS) entry which is preliminary data.</text>
</comment>
<dbReference type="OrthoDB" id="5418627at2759"/>
<dbReference type="AlphaFoldDB" id="A0A168EQX1"/>
<evidence type="ECO:0000313" key="3">
    <source>
        <dbReference type="Proteomes" id="UP000076744"/>
    </source>
</evidence>
<feature type="compositionally biased region" description="Basic and acidic residues" evidence="1">
    <location>
        <begin position="377"/>
        <end position="390"/>
    </location>
</feature>
<proteinExistence type="predicted"/>
<feature type="compositionally biased region" description="Basic and acidic residues" evidence="1">
    <location>
        <begin position="135"/>
        <end position="144"/>
    </location>
</feature>
<feature type="compositionally biased region" description="Low complexity" evidence="1">
    <location>
        <begin position="148"/>
        <end position="187"/>
    </location>
</feature>
<protein>
    <submittedName>
        <fullName evidence="2">Uncharacterized protein</fullName>
    </submittedName>
</protein>
<dbReference type="RefSeq" id="XP_018709069.1">
    <property type="nucleotide sequence ID" value="XM_018844619.1"/>
</dbReference>
<evidence type="ECO:0000313" key="2">
    <source>
        <dbReference type="EMBL" id="OAA74111.1"/>
    </source>
</evidence>
<name>A0A168EQX1_CORFA</name>
<feature type="compositionally biased region" description="Polar residues" evidence="1">
    <location>
        <begin position="281"/>
        <end position="292"/>
    </location>
</feature>